<feature type="domain" description="SAM" evidence="9">
    <location>
        <begin position="1021"/>
        <end position="1078"/>
    </location>
</feature>
<dbReference type="Proteomes" id="UP000248481">
    <property type="component" value="Chromosome 5"/>
</dbReference>
<feature type="compositionally biased region" description="Low complexity" evidence="8">
    <location>
        <begin position="16"/>
        <end position="26"/>
    </location>
</feature>
<dbReference type="Pfam" id="PF00536">
    <property type="entry name" value="SAM_1"/>
    <property type="match status" value="2"/>
</dbReference>
<evidence type="ECO:0000256" key="5">
    <source>
        <dbReference type="ARBA" id="ARBA00022737"/>
    </source>
</evidence>
<feature type="region of interest" description="Disordered" evidence="8">
    <location>
        <begin position="231"/>
        <end position="263"/>
    </location>
</feature>
<feature type="compositionally biased region" description="Low complexity" evidence="8">
    <location>
        <begin position="709"/>
        <end position="725"/>
    </location>
</feature>
<dbReference type="CDD" id="cd09562">
    <property type="entry name" value="SAM_liprin-alpha1_2_3_4_repeat1"/>
    <property type="match status" value="1"/>
</dbReference>
<evidence type="ECO:0000256" key="3">
    <source>
        <dbReference type="ARBA" id="ARBA00022490"/>
    </source>
</evidence>
<name>A0A2Y9H8C7_NEOSC</name>
<dbReference type="InterPro" id="IPR037622">
    <property type="entry name" value="LIP-1_SAM_3"/>
</dbReference>
<dbReference type="STRING" id="29088.A0A2Y9H8C7"/>
<evidence type="ECO:0000256" key="7">
    <source>
        <dbReference type="SAM" id="Coils"/>
    </source>
</evidence>
<feature type="region of interest" description="Disordered" evidence="8">
    <location>
        <begin position="790"/>
        <end position="834"/>
    </location>
</feature>
<gene>
    <name evidence="11" type="primary">PPFIA2</name>
</gene>
<dbReference type="PANTHER" id="PTHR12587">
    <property type="entry name" value="LAR INTERACTING PROTEIN LIP -RELATED PROTEIN"/>
    <property type="match status" value="1"/>
</dbReference>
<feature type="coiled-coil region" evidence="7">
    <location>
        <begin position="103"/>
        <end position="144"/>
    </location>
</feature>
<keyword evidence="6 7" id="KW-0175">Coiled coil</keyword>
<keyword evidence="5" id="KW-0677">Repeat</keyword>
<dbReference type="CTD" id="8499"/>
<feature type="region of interest" description="Disordered" evidence="8">
    <location>
        <begin position="1"/>
        <end position="29"/>
    </location>
</feature>
<keyword evidence="4" id="KW-0597">Phosphoprotein</keyword>
<feature type="coiled-coil region" evidence="7">
    <location>
        <begin position="505"/>
        <end position="535"/>
    </location>
</feature>
<dbReference type="PANTHER" id="PTHR12587:SF6">
    <property type="entry name" value="LIPRIN-ALPHA-2"/>
    <property type="match status" value="1"/>
</dbReference>
<feature type="compositionally biased region" description="Low complexity" evidence="8">
    <location>
        <begin position="798"/>
        <end position="814"/>
    </location>
</feature>
<evidence type="ECO:0000259" key="9">
    <source>
        <dbReference type="PROSITE" id="PS50105"/>
    </source>
</evidence>
<dbReference type="FunFam" id="1.10.150.50:FF:000004">
    <property type="entry name" value="PTPRF interacting protein alpha 1"/>
    <property type="match status" value="1"/>
</dbReference>
<dbReference type="InParanoid" id="A0A2Y9H8C7"/>
<feature type="compositionally biased region" description="Basic and acidic residues" evidence="8">
    <location>
        <begin position="238"/>
        <end position="256"/>
    </location>
</feature>
<dbReference type="SMART" id="SM00454">
    <property type="entry name" value="SAM"/>
    <property type="match status" value="3"/>
</dbReference>
<proteinExistence type="inferred from homology"/>
<evidence type="ECO:0000313" key="10">
    <source>
        <dbReference type="Proteomes" id="UP000248481"/>
    </source>
</evidence>
<reference evidence="11" key="1">
    <citation type="submission" date="2025-08" db="UniProtKB">
        <authorList>
            <consortium name="RefSeq"/>
        </authorList>
    </citation>
    <scope>IDENTIFICATION</scope>
    <source>
        <tissue evidence="11">Blood</tissue>
    </source>
</reference>
<dbReference type="GO" id="GO:0050808">
    <property type="term" value="P:synapse organization"/>
    <property type="evidence" value="ECO:0007669"/>
    <property type="project" value="TreeGrafter"/>
</dbReference>
<dbReference type="SUPFAM" id="SSF47769">
    <property type="entry name" value="SAM/Pointed domain"/>
    <property type="match status" value="3"/>
</dbReference>
<feature type="coiled-coil region" evidence="7">
    <location>
        <begin position="35"/>
        <end position="62"/>
    </location>
</feature>
<dbReference type="InterPro" id="IPR029515">
    <property type="entry name" value="Liprin"/>
</dbReference>
<dbReference type="InterPro" id="IPR013761">
    <property type="entry name" value="SAM/pointed_sf"/>
</dbReference>
<keyword evidence="10" id="KW-1185">Reference proteome</keyword>
<feature type="coiled-coil region" evidence="7">
    <location>
        <begin position="195"/>
        <end position="229"/>
    </location>
</feature>
<dbReference type="Pfam" id="PF25526">
    <property type="entry name" value="LIP-1"/>
    <property type="match status" value="1"/>
</dbReference>
<sequence>MMCEVMPTINEDTPMSQRGSQSSGSDSDSHFEQLMVNMLDERDRLLDTLRETQESLSLAQQRLQDVIYDRDSLQRQLNSALPQDIESLTGGLTGSKGADPPEFAALTKELNACREQLLEKEEEISELKAERNNTRLLLEHLECLVSRHERSLRMTVVKRQAQSPSGVSSEVEVLKALKSLFEHHKALDEKVRERLRVSLERVSALEEELAAANQEIVALREQNVHIQRKMASSEGSTESEHLEGMEPGQKVHEKRLSNGSIDSTDETSHIVELQELLEKQNYEMAQMKERLAALSSRVGEVEQEAETARKDLVKTEEMNTKYQRDIREAMAQKEDMEERITTLEKRYLSAQRESTSIHDMNDKLENELANKEAILRQMEEKNRQLQERLELAEQKLQQTMRKAETLPEVEAELAQRIAALTKAEERHGNIEERMRHLEGQLEEKNQELQRARQREKMNEEHNKRLSDTVDRLLTESNERLQLHLKERMAALEEKNVLIQESETFRKNLEESLHDKERLAEEIEKLRSELDQLKMRTGSLIEPTISRTHLDTSAELRYSVGSLVDSQSDYRTTKVIRRPRRGRMGVRRDEPKVKSLGDHEWNRTQQIGVLSSHPFESDTEMSDIDDDDRETIFSSMDLLSPSGHSDAQTLAMMLQEQLDAINKEIRLIQEEKESTELRAEEIENRVASVSLEGLNLARVHPGTSITASVTASSLASSSPPSGHSTPKLTPRSPAREMDRMGVMTLPSDLRKHRRKIAVVEEDGREDKATIKCETSPPPTPRAIRMTHTLPSSYHNDARSSLSASLEPESLGLSSANSSQDSLHKAPKKKGIKSSIGRLFGKKEKARLGQLRGFMETEAAAQESLGLGKLGTQAEKDRRLKKKHELLEEARRKGLPFAQWDGPTVVAWLELWLGMPAWYVAACRANVKSGAIMSALSDTEIQREIGISNPLHRLKLRLAIQEMVSLTSPSAPPTSRTPSGNVWVTHEEMENLAAPAKTKESEEGSWAQTLAYGDMNHEWIGNEWLPSLGLPQYRSYFMECLVDARMLDHLTKKDLRVHLKMVDSFHRTSLQYGIMCLKRLNYDRKELERRREASQHEIKDVLVWSNDRVIRWIQAIGLREYANNILESGVHGSLIALDENFDYSSLALLLQIPTQNTQARQILEREYNNLLALGTERRLDESDDKNFRRGSTWRRQFPPREVHGISMMPGSSETLPAGFRLTTTSGQSRKMTTDVASSRLQRLENSTVRTYSC</sequence>
<comment type="subcellular location">
    <subcellularLocation>
        <location evidence="1">Cytoplasm</location>
    </subcellularLocation>
</comment>
<dbReference type="GeneID" id="110580206"/>
<dbReference type="KEGG" id="nsu:110580206"/>
<protein>
    <submittedName>
        <fullName evidence="11">Liprin-alpha-2 isoform X2</fullName>
    </submittedName>
</protein>
<dbReference type="CDD" id="cd09568">
    <property type="entry name" value="SAM_liprin-alpha1_2_3_4_repeat3"/>
    <property type="match status" value="1"/>
</dbReference>
<feature type="coiled-coil region" evidence="7">
    <location>
        <begin position="650"/>
        <end position="691"/>
    </location>
</feature>
<organism evidence="10 11">
    <name type="scientific">Neomonachus schauinslandi</name>
    <name type="common">Hawaiian monk seal</name>
    <name type="synonym">Monachus schauinslandi</name>
    <dbReference type="NCBI Taxonomy" id="29088"/>
    <lineage>
        <taxon>Eukaryota</taxon>
        <taxon>Metazoa</taxon>
        <taxon>Chordata</taxon>
        <taxon>Craniata</taxon>
        <taxon>Vertebrata</taxon>
        <taxon>Euteleostomi</taxon>
        <taxon>Mammalia</taxon>
        <taxon>Eutheria</taxon>
        <taxon>Laurasiatheria</taxon>
        <taxon>Carnivora</taxon>
        <taxon>Caniformia</taxon>
        <taxon>Pinnipedia</taxon>
        <taxon>Phocidae</taxon>
        <taxon>Monachinae</taxon>
        <taxon>Monachini</taxon>
        <taxon>Neomonachus</taxon>
    </lineage>
</organism>
<evidence type="ECO:0000256" key="1">
    <source>
        <dbReference type="ARBA" id="ARBA00004496"/>
    </source>
</evidence>
<evidence type="ECO:0000256" key="4">
    <source>
        <dbReference type="ARBA" id="ARBA00022553"/>
    </source>
</evidence>
<dbReference type="GO" id="GO:0005737">
    <property type="term" value="C:cytoplasm"/>
    <property type="evidence" value="ECO:0007669"/>
    <property type="project" value="UniProtKB-SubCell"/>
</dbReference>
<dbReference type="InterPro" id="IPR001660">
    <property type="entry name" value="SAM"/>
</dbReference>
<dbReference type="PROSITE" id="PS50105">
    <property type="entry name" value="SAM_DOMAIN"/>
    <property type="match status" value="3"/>
</dbReference>
<evidence type="ECO:0000256" key="8">
    <source>
        <dbReference type="SAM" id="MobiDB-lite"/>
    </source>
</evidence>
<dbReference type="FunFam" id="1.10.150.50:FF:000003">
    <property type="entry name" value="liprin-alpha-2 isoform X1"/>
    <property type="match status" value="1"/>
</dbReference>
<accession>A0A2Y9H8C7</accession>
<dbReference type="CDD" id="cd09565">
    <property type="entry name" value="SAM_liprin-alpha1_2_3_4_repeat2"/>
    <property type="match status" value="1"/>
</dbReference>
<feature type="region of interest" description="Disordered" evidence="8">
    <location>
        <begin position="709"/>
        <end position="738"/>
    </location>
</feature>
<dbReference type="Pfam" id="PF07647">
    <property type="entry name" value="SAM_2"/>
    <property type="match status" value="1"/>
</dbReference>
<feature type="region of interest" description="Disordered" evidence="8">
    <location>
        <begin position="438"/>
        <end position="463"/>
    </location>
</feature>
<dbReference type="InterPro" id="IPR037621">
    <property type="entry name" value="LIP-1_SAM_2"/>
</dbReference>
<dbReference type="FunFam" id="1.10.150.50:FF:000002">
    <property type="entry name" value="PTPRF interacting protein alpha 1"/>
    <property type="match status" value="1"/>
</dbReference>
<feature type="domain" description="SAM" evidence="9">
    <location>
        <begin position="1102"/>
        <end position="1171"/>
    </location>
</feature>
<dbReference type="InterPro" id="IPR057892">
    <property type="entry name" value="LIP-1_CC2"/>
</dbReference>
<evidence type="ECO:0000256" key="2">
    <source>
        <dbReference type="ARBA" id="ARBA00007026"/>
    </source>
</evidence>
<comment type="similarity">
    <text evidence="2">Belongs to the liprin family. Liprin-alpha subfamily.</text>
</comment>
<evidence type="ECO:0000313" key="11">
    <source>
        <dbReference type="RefSeq" id="XP_021545534.1"/>
    </source>
</evidence>
<dbReference type="AlphaFoldDB" id="A0A2Y9H8C7"/>
<feature type="domain" description="SAM" evidence="9">
    <location>
        <begin position="898"/>
        <end position="964"/>
    </location>
</feature>
<keyword evidence="3" id="KW-0963">Cytoplasm</keyword>
<dbReference type="Gene3D" id="1.10.150.50">
    <property type="entry name" value="Transcription Factor, Ets-1"/>
    <property type="match status" value="3"/>
</dbReference>
<dbReference type="InterPro" id="IPR037620">
    <property type="entry name" value="LIP-1_SAM_1"/>
</dbReference>
<evidence type="ECO:0000256" key="6">
    <source>
        <dbReference type="ARBA" id="ARBA00023054"/>
    </source>
</evidence>
<dbReference type="GO" id="GO:0048786">
    <property type="term" value="C:presynaptic active zone"/>
    <property type="evidence" value="ECO:0007669"/>
    <property type="project" value="TreeGrafter"/>
</dbReference>
<dbReference type="RefSeq" id="XP_021545534.1">
    <property type="nucleotide sequence ID" value="XM_021689859.2"/>
</dbReference>